<comment type="function">
    <text evidence="2">Hydrolyzes RNA 2',3'-cyclic phosphodiester to an RNA 2'-phosphomonoester.</text>
</comment>
<name>A0A172WLI7_STUST</name>
<evidence type="ECO:0000313" key="3">
    <source>
        <dbReference type="EMBL" id="ANF24328.1"/>
    </source>
</evidence>
<dbReference type="AlphaFoldDB" id="A0A172WLI7"/>
<dbReference type="EMBL" id="CP015641">
    <property type="protein sequence ID" value="ANF24328.1"/>
    <property type="molecule type" value="Genomic_DNA"/>
</dbReference>
<sequence length="176" mass="19287">MPTEKPLRLFFALACPSDLAETVCNWRDSQEVGGRPVAQANLHLTLAFLGNQPAASVEGLKQLAAKVRIDAFALRLDQLRTIGKDFACLMPSQSPSPLNQLVEQLHAGLSTHGVMLDARPFLPHVTLSRQVHALPDIQPPAFHWPVRHFGLYCSEHTSSGVHYSELASWPLAAPGR</sequence>
<dbReference type="Gene3D" id="3.90.1140.10">
    <property type="entry name" value="Cyclic phosphodiesterase"/>
    <property type="match status" value="1"/>
</dbReference>
<accession>A0A172WLI7</accession>
<dbReference type="Pfam" id="PF13563">
    <property type="entry name" value="2_5_RNA_ligase2"/>
    <property type="match status" value="1"/>
</dbReference>
<keyword evidence="3" id="KW-0436">Ligase</keyword>
<keyword evidence="1 2" id="KW-0378">Hydrolase</keyword>
<dbReference type="RefSeq" id="WP_064480629.1">
    <property type="nucleotide sequence ID" value="NZ_CP015641.1"/>
</dbReference>
<dbReference type="GO" id="GO:0004113">
    <property type="term" value="F:2',3'-cyclic-nucleotide 3'-phosphodiesterase activity"/>
    <property type="evidence" value="ECO:0007669"/>
    <property type="project" value="InterPro"/>
</dbReference>
<proteinExistence type="inferred from homology"/>
<dbReference type="OrthoDB" id="7061261at2"/>
<dbReference type="PANTHER" id="PTHR35561">
    <property type="entry name" value="RNA 2',3'-CYCLIC PHOSPHODIESTERASE"/>
    <property type="match status" value="1"/>
</dbReference>
<evidence type="ECO:0000256" key="2">
    <source>
        <dbReference type="HAMAP-Rule" id="MF_01940"/>
    </source>
</evidence>
<comment type="catalytic activity">
    <reaction evidence="2">
        <text>a 3'-end 2',3'-cyclophospho-ribonucleotide-RNA + H2O = a 3'-end 2'-phospho-ribonucleotide-RNA + H(+)</text>
        <dbReference type="Rhea" id="RHEA:11828"/>
        <dbReference type="Rhea" id="RHEA-COMP:10464"/>
        <dbReference type="Rhea" id="RHEA-COMP:17353"/>
        <dbReference type="ChEBI" id="CHEBI:15377"/>
        <dbReference type="ChEBI" id="CHEBI:15378"/>
        <dbReference type="ChEBI" id="CHEBI:83064"/>
        <dbReference type="ChEBI" id="CHEBI:173113"/>
        <dbReference type="EC" id="3.1.4.58"/>
    </reaction>
</comment>
<dbReference type="NCBIfam" id="TIGR02258">
    <property type="entry name" value="2_5_ligase"/>
    <property type="match status" value="1"/>
</dbReference>
<dbReference type="HAMAP" id="MF_01940">
    <property type="entry name" value="RNA_CPDase"/>
    <property type="match status" value="1"/>
</dbReference>
<dbReference type="EC" id="3.1.4.58" evidence="2"/>
<dbReference type="Proteomes" id="UP000077787">
    <property type="component" value="Chromosome"/>
</dbReference>
<protein>
    <recommendedName>
        <fullName evidence="2">RNA 2',3'-cyclic phosphodiesterase</fullName>
        <shortName evidence="2">RNA 2',3'-CPDase</shortName>
        <ecNumber evidence="2">3.1.4.58</ecNumber>
    </recommendedName>
</protein>
<organism evidence="3 4">
    <name type="scientific">Stutzerimonas stutzeri</name>
    <name type="common">Pseudomonas stutzeri</name>
    <dbReference type="NCBI Taxonomy" id="316"/>
    <lineage>
        <taxon>Bacteria</taxon>
        <taxon>Pseudomonadati</taxon>
        <taxon>Pseudomonadota</taxon>
        <taxon>Gammaproteobacteria</taxon>
        <taxon>Pseudomonadales</taxon>
        <taxon>Pseudomonadaceae</taxon>
        <taxon>Stutzerimonas</taxon>
    </lineage>
</organism>
<gene>
    <name evidence="3" type="ORF">PS273GM_03785</name>
</gene>
<evidence type="ECO:0000256" key="1">
    <source>
        <dbReference type="ARBA" id="ARBA00022801"/>
    </source>
</evidence>
<comment type="similarity">
    <text evidence="2">Belongs to the 2H phosphoesterase superfamily. ThpR family.</text>
</comment>
<reference evidence="3 4" key="1">
    <citation type="submission" date="2016-05" db="EMBL/GenBank/DDBJ databases">
        <title>Genome sequence of Pseudomonas stutzeri 273 and identification of the exopolysaccharide biosynthesis locus.</title>
        <authorList>
            <person name="Wu S."/>
            <person name="Sun C."/>
        </authorList>
    </citation>
    <scope>NUCLEOTIDE SEQUENCE [LARGE SCALE GENOMIC DNA]</scope>
    <source>
        <strain evidence="3 4">273</strain>
    </source>
</reference>
<feature type="active site" description="Proton donor" evidence="2">
    <location>
        <position position="43"/>
    </location>
</feature>
<dbReference type="GO" id="GO:0008664">
    <property type="term" value="F:RNA 2',3'-cyclic 3'-phosphodiesterase activity"/>
    <property type="evidence" value="ECO:0007669"/>
    <property type="project" value="UniProtKB-EC"/>
</dbReference>
<feature type="short sequence motif" description="HXTX 2" evidence="2">
    <location>
        <begin position="124"/>
        <end position="127"/>
    </location>
</feature>
<feature type="short sequence motif" description="HXTX 1" evidence="2">
    <location>
        <begin position="43"/>
        <end position="46"/>
    </location>
</feature>
<dbReference type="SUPFAM" id="SSF55144">
    <property type="entry name" value="LigT-like"/>
    <property type="match status" value="1"/>
</dbReference>
<dbReference type="PANTHER" id="PTHR35561:SF1">
    <property type="entry name" value="RNA 2',3'-CYCLIC PHOSPHODIESTERASE"/>
    <property type="match status" value="1"/>
</dbReference>
<dbReference type="InterPro" id="IPR009097">
    <property type="entry name" value="Cyclic_Pdiesterase"/>
</dbReference>
<dbReference type="InterPro" id="IPR004175">
    <property type="entry name" value="RNA_CPDase"/>
</dbReference>
<dbReference type="GO" id="GO:0016874">
    <property type="term" value="F:ligase activity"/>
    <property type="evidence" value="ECO:0007669"/>
    <property type="project" value="UniProtKB-KW"/>
</dbReference>
<feature type="active site" description="Proton acceptor" evidence="2">
    <location>
        <position position="124"/>
    </location>
</feature>
<evidence type="ECO:0000313" key="4">
    <source>
        <dbReference type="Proteomes" id="UP000077787"/>
    </source>
</evidence>